<dbReference type="PANTHER" id="PTHR46481">
    <property type="entry name" value="ZINC FINGER BED DOMAIN-CONTAINING PROTEIN 4"/>
    <property type="match status" value="1"/>
</dbReference>
<feature type="region of interest" description="Disordered" evidence="6">
    <location>
        <begin position="177"/>
        <end position="277"/>
    </location>
</feature>
<evidence type="ECO:0000313" key="8">
    <source>
        <dbReference type="Proteomes" id="UP000298061"/>
    </source>
</evidence>
<feature type="compositionally biased region" description="Basic residues" evidence="6">
    <location>
        <begin position="189"/>
        <end position="220"/>
    </location>
</feature>
<dbReference type="OrthoDB" id="3264316at2759"/>
<dbReference type="Proteomes" id="UP000298061">
    <property type="component" value="Unassembled WGS sequence"/>
</dbReference>
<dbReference type="PANTHER" id="PTHR46481:SF10">
    <property type="entry name" value="ZINC FINGER BED DOMAIN-CONTAINING PROTEIN 39"/>
    <property type="match status" value="1"/>
</dbReference>
<evidence type="ECO:0000256" key="5">
    <source>
        <dbReference type="ARBA" id="ARBA00023242"/>
    </source>
</evidence>
<keyword evidence="5" id="KW-0539">Nucleus</keyword>
<feature type="compositionally biased region" description="Low complexity" evidence="6">
    <location>
        <begin position="226"/>
        <end position="236"/>
    </location>
</feature>
<evidence type="ECO:0000256" key="2">
    <source>
        <dbReference type="ARBA" id="ARBA00022723"/>
    </source>
</evidence>
<dbReference type="InterPro" id="IPR052035">
    <property type="entry name" value="ZnF_BED_domain_contain"/>
</dbReference>
<accession>A0A4Y9ZQJ8</accession>
<dbReference type="AlphaFoldDB" id="A0A4Y9ZQJ8"/>
<feature type="compositionally biased region" description="Polar residues" evidence="6">
    <location>
        <begin position="64"/>
        <end position="77"/>
    </location>
</feature>
<keyword evidence="4" id="KW-0862">Zinc</keyword>
<feature type="region of interest" description="Disordered" evidence="6">
    <location>
        <begin position="630"/>
        <end position="666"/>
    </location>
</feature>
<reference evidence="7 8" key="1">
    <citation type="submission" date="2019-02" db="EMBL/GenBank/DDBJ databases">
        <title>Genome sequencing of the rare red list fungi Hericium alpestre (H. flagellum).</title>
        <authorList>
            <person name="Buettner E."/>
            <person name="Kellner H."/>
        </authorList>
    </citation>
    <scope>NUCLEOTIDE SEQUENCE [LARGE SCALE GENOMIC DNA]</scope>
    <source>
        <strain evidence="7 8">DSM 108284</strain>
    </source>
</reference>
<gene>
    <name evidence="7" type="ORF">EWM64_g7512</name>
</gene>
<feature type="region of interest" description="Disordered" evidence="6">
    <location>
        <begin position="40"/>
        <end position="142"/>
    </location>
</feature>
<keyword evidence="3" id="KW-0863">Zinc-finger</keyword>
<dbReference type="GO" id="GO:0005634">
    <property type="term" value="C:nucleus"/>
    <property type="evidence" value="ECO:0007669"/>
    <property type="project" value="UniProtKB-SubCell"/>
</dbReference>
<feature type="region of interest" description="Disordered" evidence="6">
    <location>
        <begin position="311"/>
        <end position="332"/>
    </location>
</feature>
<feature type="compositionally biased region" description="Basic and acidic residues" evidence="6">
    <location>
        <begin position="252"/>
        <end position="263"/>
    </location>
</feature>
<dbReference type="EMBL" id="SFCI01001188">
    <property type="protein sequence ID" value="TFY76500.1"/>
    <property type="molecule type" value="Genomic_DNA"/>
</dbReference>
<evidence type="ECO:0008006" key="9">
    <source>
        <dbReference type="Google" id="ProtNLM"/>
    </source>
</evidence>
<comment type="caution">
    <text evidence="7">The sequence shown here is derived from an EMBL/GenBank/DDBJ whole genome shotgun (WGS) entry which is preliminary data.</text>
</comment>
<feature type="compositionally biased region" description="Acidic residues" evidence="6">
    <location>
        <begin position="630"/>
        <end position="640"/>
    </location>
</feature>
<feature type="compositionally biased region" description="Basic and acidic residues" evidence="6">
    <location>
        <begin position="100"/>
        <end position="132"/>
    </location>
</feature>
<evidence type="ECO:0000256" key="4">
    <source>
        <dbReference type="ARBA" id="ARBA00022833"/>
    </source>
</evidence>
<protein>
    <recommendedName>
        <fullName evidence="9">BED-type domain-containing protein</fullName>
    </recommendedName>
</protein>
<sequence length="980" mass="110427">MVCNYLERIIGEPAMEEFEAPMMIKVKRLLDEVEYLCKAPSMGPSASSEPAVMQPGRIDDDTAKGQSGKPTQTSRSRASTKEVTPADLKRQVMKGIGSGRLDEYLHGKDIPELPGDSRKDKTWKETRADHNSDTSLSPSEIGDDEVEFIKMNSTDGAIQPAKRNRRAAVVDFSDDEPLEAEVEETPARTARKRRAPQLKKKVGKRAKRVRRTQTMRRRSSRSVDKSSAADGAGTSDSEGDDDTESDGQSALRDVEAREAEQQRKGGRRGPENTTLAHWHKPIRTIEPKVGKRWCFKCKYCDNTRTVQRTIDTGNFDDEPSPRPAVGNLSTHTKKAHGALIKELAEKEENEMSSPAIPNNGLSSASVRLMEDFLAEGKLHPRQNPTQKGFLRLFAAWLIEEDLPFTTGEAPSLALLFKYMESRYVLPSDTTVRNVVAQICADLHAEVVKELAAVKSRIAYSNDTWTTPRMIFSFSGTLANWIDDDWELIERLIDFRHLGDHEHEGVGSAKAFLQSASKRGSLDKISLYGFDRSEESTYCITHYFLALTMDNAATNDVMARVLGTLLAKRYGVHFRPENGQIRCLAHVVNLVVQKILSTLQEVDDPEVEDYYIKLNKHLPFHYDVDDDEDVQSYETEEAIQDDAERVRDDPEEGNENEAIEDDEDVGVPSGMSPVQKLRAICKKIISSPQRRAAFRTLAHKYYADEKTEKGTNISKLMPIRDVKTRWNYTHAMIVRALQLKKAINAWVLDRDELQDLYLSPGDWASLKQLGDLLEIFTKVTATMSKSRTPTLPWVLPMYEYMRKYLDKQVKDNLLPLALREAMAAGLEKLLHYYNLASECQYAVIATICHPSLRIDWFDELSDDRRAKAWALFEHVYNEYKASEPEAKDAPQAALADEPSDFLTLVAKKKNSHTVSLNRGKDEWAEAMVALDAPECGSAFLQLGRSDAASICFNPIDEYSGISIAIVPVTRIMDDKRLMKPH</sequence>
<name>A0A4Y9ZQJ8_9AGAM</name>
<evidence type="ECO:0000256" key="1">
    <source>
        <dbReference type="ARBA" id="ARBA00004123"/>
    </source>
</evidence>
<evidence type="ECO:0000256" key="6">
    <source>
        <dbReference type="SAM" id="MobiDB-lite"/>
    </source>
</evidence>
<dbReference type="GO" id="GO:0008270">
    <property type="term" value="F:zinc ion binding"/>
    <property type="evidence" value="ECO:0007669"/>
    <property type="project" value="UniProtKB-KW"/>
</dbReference>
<proteinExistence type="predicted"/>
<keyword evidence="2" id="KW-0479">Metal-binding</keyword>
<dbReference type="SUPFAM" id="SSF53098">
    <property type="entry name" value="Ribonuclease H-like"/>
    <property type="match status" value="1"/>
</dbReference>
<evidence type="ECO:0000256" key="3">
    <source>
        <dbReference type="ARBA" id="ARBA00022771"/>
    </source>
</evidence>
<feature type="compositionally biased region" description="Acidic residues" evidence="6">
    <location>
        <begin position="648"/>
        <end position="664"/>
    </location>
</feature>
<dbReference type="InterPro" id="IPR012337">
    <property type="entry name" value="RNaseH-like_sf"/>
</dbReference>
<evidence type="ECO:0000313" key="7">
    <source>
        <dbReference type="EMBL" id="TFY76500.1"/>
    </source>
</evidence>
<comment type="subcellular location">
    <subcellularLocation>
        <location evidence="1">Nucleus</location>
    </subcellularLocation>
</comment>
<organism evidence="7 8">
    <name type="scientific">Hericium alpestre</name>
    <dbReference type="NCBI Taxonomy" id="135208"/>
    <lineage>
        <taxon>Eukaryota</taxon>
        <taxon>Fungi</taxon>
        <taxon>Dikarya</taxon>
        <taxon>Basidiomycota</taxon>
        <taxon>Agaricomycotina</taxon>
        <taxon>Agaricomycetes</taxon>
        <taxon>Russulales</taxon>
        <taxon>Hericiaceae</taxon>
        <taxon>Hericium</taxon>
    </lineage>
</organism>
<keyword evidence="8" id="KW-1185">Reference proteome</keyword>